<dbReference type="AlphaFoldDB" id="A0A0N4U3S8"/>
<keyword evidence="2 4" id="KW-0833">Ubl conjugation pathway</keyword>
<keyword evidence="7" id="KW-1185">Reference proteome</keyword>
<dbReference type="Pfam" id="PF04110">
    <property type="entry name" value="APG12"/>
    <property type="match status" value="1"/>
</dbReference>
<dbReference type="WBParaSite" id="DME_0000139001-mRNA-1">
    <property type="protein sequence ID" value="DME_0000139001-mRNA-1"/>
    <property type="gene ID" value="DME_0000139001"/>
</dbReference>
<evidence type="ECO:0000256" key="4">
    <source>
        <dbReference type="RuleBase" id="RU361201"/>
    </source>
</evidence>
<dbReference type="GO" id="GO:0034727">
    <property type="term" value="P:piecemeal microautophagy of the nucleus"/>
    <property type="evidence" value="ECO:0007669"/>
    <property type="project" value="TreeGrafter"/>
</dbReference>
<comment type="similarity">
    <text evidence="4">Belongs to the ATG12 family.</text>
</comment>
<dbReference type="InterPro" id="IPR007242">
    <property type="entry name" value="Atg12"/>
</dbReference>
<dbReference type="GO" id="GO:0061723">
    <property type="term" value="P:glycophagy"/>
    <property type="evidence" value="ECO:0007669"/>
    <property type="project" value="TreeGrafter"/>
</dbReference>
<organism evidence="6 8">
    <name type="scientific">Dracunculus medinensis</name>
    <name type="common">Guinea worm</name>
    <dbReference type="NCBI Taxonomy" id="318479"/>
    <lineage>
        <taxon>Eukaryota</taxon>
        <taxon>Metazoa</taxon>
        <taxon>Ecdysozoa</taxon>
        <taxon>Nematoda</taxon>
        <taxon>Chromadorea</taxon>
        <taxon>Rhabditida</taxon>
        <taxon>Spirurina</taxon>
        <taxon>Dracunculoidea</taxon>
        <taxon>Dracunculidae</taxon>
        <taxon>Dracunculus</taxon>
    </lineage>
</organism>
<sequence>MEQEKKNKVEILFKAVGDAPIMKQPKWSVDEDKTIAWLASFIRQYLKLNSTENLFFFINQTFAPSLDQTVSNLKECYAVGESRLVMHYSLVYAWG</sequence>
<dbReference type="Proteomes" id="UP000274756">
    <property type="component" value="Unassembled WGS sequence"/>
</dbReference>
<gene>
    <name evidence="5" type="ORF">DME_LOCUS5750</name>
</gene>
<evidence type="ECO:0000313" key="8">
    <source>
        <dbReference type="WBParaSite" id="DME_0000139001-mRNA-1"/>
    </source>
</evidence>
<dbReference type="OrthoDB" id="10003551at2759"/>
<comment type="function">
    <text evidence="4">Ubiquitin-like protein involved in autophagic vesicle formation.</text>
</comment>
<dbReference type="InterPro" id="IPR029071">
    <property type="entry name" value="Ubiquitin-like_domsf"/>
</dbReference>
<dbReference type="PANTHER" id="PTHR13385">
    <property type="entry name" value="AUTOPHAGY PROTEIN 12"/>
    <property type="match status" value="1"/>
</dbReference>
<accession>A0A0N4U3S8</accession>
<keyword evidence="1 4" id="KW-1017">Isopeptide bond</keyword>
<dbReference type="EMBL" id="UYYG01001153">
    <property type="protein sequence ID" value="VDN55777.1"/>
    <property type="molecule type" value="Genomic_DNA"/>
</dbReference>
<dbReference type="GO" id="GO:0000045">
    <property type="term" value="P:autophagosome assembly"/>
    <property type="evidence" value="ECO:0007669"/>
    <property type="project" value="InterPro"/>
</dbReference>
<comment type="subunit">
    <text evidence="4">Forms a conjugate with ATG5.</text>
</comment>
<evidence type="ECO:0000256" key="1">
    <source>
        <dbReference type="ARBA" id="ARBA00022499"/>
    </source>
</evidence>
<dbReference type="GO" id="GO:0000421">
    <property type="term" value="C:autophagosome membrane"/>
    <property type="evidence" value="ECO:0007669"/>
    <property type="project" value="TreeGrafter"/>
</dbReference>
<evidence type="ECO:0000256" key="2">
    <source>
        <dbReference type="ARBA" id="ARBA00022786"/>
    </source>
</evidence>
<dbReference type="Proteomes" id="UP000038040">
    <property type="component" value="Unplaced"/>
</dbReference>
<dbReference type="SUPFAM" id="SSF54236">
    <property type="entry name" value="Ubiquitin-like"/>
    <property type="match status" value="1"/>
</dbReference>
<dbReference type="GO" id="GO:0019776">
    <property type="term" value="F:Atg8-family ligase activity"/>
    <property type="evidence" value="ECO:0007669"/>
    <property type="project" value="TreeGrafter"/>
</dbReference>
<dbReference type="CDD" id="cd01612">
    <property type="entry name" value="Ubl_ATG12"/>
    <property type="match status" value="1"/>
</dbReference>
<dbReference type="GO" id="GO:0000422">
    <property type="term" value="P:autophagy of mitochondrion"/>
    <property type="evidence" value="ECO:0007669"/>
    <property type="project" value="TreeGrafter"/>
</dbReference>
<reference evidence="5 7" key="2">
    <citation type="submission" date="2018-11" db="EMBL/GenBank/DDBJ databases">
        <authorList>
            <consortium name="Pathogen Informatics"/>
        </authorList>
    </citation>
    <scope>NUCLEOTIDE SEQUENCE [LARGE SCALE GENOMIC DNA]</scope>
</reference>
<evidence type="ECO:0000256" key="3">
    <source>
        <dbReference type="ARBA" id="ARBA00023006"/>
    </source>
</evidence>
<evidence type="ECO:0000313" key="7">
    <source>
        <dbReference type="Proteomes" id="UP000274756"/>
    </source>
</evidence>
<evidence type="ECO:0000313" key="6">
    <source>
        <dbReference type="Proteomes" id="UP000038040"/>
    </source>
</evidence>
<name>A0A0N4U3S8_DRAME</name>
<dbReference type="GO" id="GO:0034274">
    <property type="term" value="C:Atg12-Atg5-Atg16 complex"/>
    <property type="evidence" value="ECO:0007669"/>
    <property type="project" value="TreeGrafter"/>
</dbReference>
<dbReference type="STRING" id="318479.A0A0N4U3S8"/>
<dbReference type="GO" id="GO:0097352">
    <property type="term" value="P:autophagosome maturation"/>
    <property type="evidence" value="ECO:0007669"/>
    <property type="project" value="TreeGrafter"/>
</dbReference>
<evidence type="ECO:0000313" key="5">
    <source>
        <dbReference type="EMBL" id="VDN55777.1"/>
    </source>
</evidence>
<dbReference type="Gene3D" id="3.10.20.90">
    <property type="entry name" value="Phosphatidylinositol 3-kinase Catalytic Subunit, Chain A, domain 1"/>
    <property type="match status" value="1"/>
</dbReference>
<dbReference type="GO" id="GO:0034045">
    <property type="term" value="C:phagophore assembly site membrane"/>
    <property type="evidence" value="ECO:0007669"/>
    <property type="project" value="TreeGrafter"/>
</dbReference>
<protein>
    <recommendedName>
        <fullName evidence="4">Ubiquitin-like protein ATG12</fullName>
    </recommendedName>
</protein>
<proteinExistence type="inferred from homology"/>
<dbReference type="PANTHER" id="PTHR13385:SF0">
    <property type="entry name" value="UBIQUITIN-LIKE PROTEIN ATG12"/>
    <property type="match status" value="1"/>
</dbReference>
<reference evidence="8" key="1">
    <citation type="submission" date="2017-02" db="UniProtKB">
        <authorList>
            <consortium name="WormBaseParasite"/>
        </authorList>
    </citation>
    <scope>IDENTIFICATION</scope>
</reference>
<keyword evidence="3 4" id="KW-0072">Autophagy</keyword>